<evidence type="ECO:0000313" key="9">
    <source>
        <dbReference type="EMBL" id="CAB4043098.1"/>
    </source>
</evidence>
<protein>
    <submittedName>
        <fullName evidence="9">Polypeptide N-acetylgalactosaminyltransferase 1-like</fullName>
    </submittedName>
</protein>
<dbReference type="Pfam" id="PF00535">
    <property type="entry name" value="Glycos_transf_2"/>
    <property type="match status" value="1"/>
</dbReference>
<dbReference type="InterPro" id="IPR029044">
    <property type="entry name" value="Nucleotide-diphossugar_trans"/>
</dbReference>
<dbReference type="PANTHER" id="PTHR11675">
    <property type="entry name" value="N-ACETYLGALACTOSAMINYLTRANSFERASE"/>
    <property type="match status" value="1"/>
</dbReference>
<dbReference type="GO" id="GO:0006493">
    <property type="term" value="P:protein O-linked glycosylation"/>
    <property type="evidence" value="ECO:0007669"/>
    <property type="project" value="TreeGrafter"/>
</dbReference>
<dbReference type="InterPro" id="IPR001173">
    <property type="entry name" value="Glyco_trans_2-like"/>
</dbReference>
<gene>
    <name evidence="9" type="ORF">PACLA_8A050336</name>
</gene>
<keyword evidence="7" id="KW-0464">Manganese</keyword>
<accession>A0A6S7KGF8</accession>
<keyword evidence="5" id="KW-0479">Metal-binding</keyword>
<dbReference type="GO" id="GO:0005794">
    <property type="term" value="C:Golgi apparatus"/>
    <property type="evidence" value="ECO:0007669"/>
    <property type="project" value="TreeGrafter"/>
</dbReference>
<dbReference type="GO" id="GO:0004653">
    <property type="term" value="F:polypeptide N-acetylgalactosaminyltransferase activity"/>
    <property type="evidence" value="ECO:0007669"/>
    <property type="project" value="TreeGrafter"/>
</dbReference>
<feature type="non-terminal residue" evidence="9">
    <location>
        <position position="1"/>
    </location>
</feature>
<evidence type="ECO:0000256" key="7">
    <source>
        <dbReference type="ARBA" id="ARBA00023211"/>
    </source>
</evidence>
<dbReference type="Gene3D" id="3.90.550.10">
    <property type="entry name" value="Spore Coat Polysaccharide Biosynthesis Protein SpsA, Chain A"/>
    <property type="match status" value="1"/>
</dbReference>
<dbReference type="GO" id="GO:0046872">
    <property type="term" value="F:metal ion binding"/>
    <property type="evidence" value="ECO:0007669"/>
    <property type="project" value="UniProtKB-KW"/>
</dbReference>
<comment type="cofactor">
    <cofactor evidence="1">
        <name>Mn(2+)</name>
        <dbReference type="ChEBI" id="CHEBI:29035"/>
    </cofactor>
</comment>
<organism evidence="9 10">
    <name type="scientific">Paramuricea clavata</name>
    <name type="common">Red gorgonian</name>
    <name type="synonym">Violescent sea-whip</name>
    <dbReference type="NCBI Taxonomy" id="317549"/>
    <lineage>
        <taxon>Eukaryota</taxon>
        <taxon>Metazoa</taxon>
        <taxon>Cnidaria</taxon>
        <taxon>Anthozoa</taxon>
        <taxon>Octocorallia</taxon>
        <taxon>Malacalcyonacea</taxon>
        <taxon>Plexauridae</taxon>
        <taxon>Paramuricea</taxon>
    </lineage>
</organism>
<keyword evidence="3" id="KW-0328">Glycosyltransferase</keyword>
<keyword evidence="4" id="KW-0808">Transferase</keyword>
<dbReference type="AlphaFoldDB" id="A0A6S7KGF8"/>
<keyword evidence="6" id="KW-1015">Disulfide bond</keyword>
<dbReference type="EMBL" id="CACRXK020031504">
    <property type="protein sequence ID" value="CAB4043098.1"/>
    <property type="molecule type" value="Genomic_DNA"/>
</dbReference>
<comment type="pathway">
    <text evidence="2">Protein modification; protein glycosylation.</text>
</comment>
<evidence type="ECO:0000259" key="8">
    <source>
        <dbReference type="Pfam" id="PF00535"/>
    </source>
</evidence>
<comment type="caution">
    <text evidence="9">The sequence shown here is derived from an EMBL/GenBank/DDBJ whole genome shotgun (WGS) entry which is preliminary data.</text>
</comment>
<evidence type="ECO:0000256" key="3">
    <source>
        <dbReference type="ARBA" id="ARBA00022676"/>
    </source>
</evidence>
<evidence type="ECO:0000256" key="5">
    <source>
        <dbReference type="ARBA" id="ARBA00022723"/>
    </source>
</evidence>
<evidence type="ECO:0000256" key="2">
    <source>
        <dbReference type="ARBA" id="ARBA00004922"/>
    </source>
</evidence>
<evidence type="ECO:0000313" key="10">
    <source>
        <dbReference type="Proteomes" id="UP001152795"/>
    </source>
</evidence>
<dbReference type="PANTHER" id="PTHR11675:SF68">
    <property type="entry name" value="N-ACETYLGALACTOSAMINYLTRANSFERASE 7"/>
    <property type="match status" value="1"/>
</dbReference>
<dbReference type="SUPFAM" id="SSF53448">
    <property type="entry name" value="Nucleotide-diphospho-sugar transferases"/>
    <property type="match status" value="1"/>
</dbReference>
<proteinExistence type="predicted"/>
<keyword evidence="10" id="KW-1185">Reference proteome</keyword>
<evidence type="ECO:0000256" key="6">
    <source>
        <dbReference type="ARBA" id="ARBA00023157"/>
    </source>
</evidence>
<dbReference type="OrthoDB" id="6119243at2759"/>
<reference evidence="9" key="1">
    <citation type="submission" date="2020-04" db="EMBL/GenBank/DDBJ databases">
        <authorList>
            <person name="Alioto T."/>
            <person name="Alioto T."/>
            <person name="Gomez Garrido J."/>
        </authorList>
    </citation>
    <scope>NUCLEOTIDE SEQUENCE</scope>
    <source>
        <strain evidence="9">A484AB</strain>
    </source>
</reference>
<sequence>HLKSRLDLHVRNLRKVRLIRSKERLGLIRARMLGALNVRGDVVIVLDSHCEVNQGWLPPLLEPITLNEHVVTCPIIDSIDHNTFAYREMGSYVRGTFNWRFDYKEREITMEQRRRRRDTTQEVW</sequence>
<evidence type="ECO:0000256" key="4">
    <source>
        <dbReference type="ARBA" id="ARBA00022679"/>
    </source>
</evidence>
<evidence type="ECO:0000256" key="1">
    <source>
        <dbReference type="ARBA" id="ARBA00001936"/>
    </source>
</evidence>
<name>A0A6S7KGF8_PARCT</name>
<dbReference type="Proteomes" id="UP001152795">
    <property type="component" value="Unassembled WGS sequence"/>
</dbReference>
<feature type="domain" description="Glycosyltransferase 2-like" evidence="8">
    <location>
        <begin position="14"/>
        <end position="104"/>
    </location>
</feature>